<evidence type="ECO:0000256" key="1">
    <source>
        <dbReference type="SAM" id="Phobius"/>
    </source>
</evidence>
<sequence length="199" mass="22923">MNRSILWLLFISNLLGTLYGYYWYQDQLIETFNTHPLWQIIFVPDSPTASLFFTIAILFLLFPPRSKAWQVIRKVIEGLAVVTSVKYGIWAITMIVAGAALGDDLVWQHYMLMTSHLAMAVEALIYVPFFTCGLGALLIALGWTWLNDTVDYTYGIFPYLSNRLTAHLATVRNFTFTLTFVSFVMGWITMRMSHQTRNR</sequence>
<evidence type="ECO:0000313" key="3">
    <source>
        <dbReference type="Proteomes" id="UP000190188"/>
    </source>
</evidence>
<feature type="transmembrane region" description="Helical" evidence="1">
    <location>
        <begin position="123"/>
        <end position="146"/>
    </location>
</feature>
<dbReference type="Proteomes" id="UP000190188">
    <property type="component" value="Unassembled WGS sequence"/>
</dbReference>
<dbReference type="STRING" id="1324314.BVG16_03920"/>
<feature type="transmembrane region" description="Helical" evidence="1">
    <location>
        <begin position="81"/>
        <end position="102"/>
    </location>
</feature>
<reference evidence="2 3" key="1">
    <citation type="submission" date="2017-01" db="EMBL/GenBank/DDBJ databases">
        <title>Genome analysis of Paenibacillus selenitrireducens ES3-24.</title>
        <authorList>
            <person name="Xu D."/>
            <person name="Yao R."/>
            <person name="Zheng S."/>
        </authorList>
    </citation>
    <scope>NUCLEOTIDE SEQUENCE [LARGE SCALE GENOMIC DNA]</scope>
    <source>
        <strain evidence="2 3">ES3-24</strain>
    </source>
</reference>
<gene>
    <name evidence="2" type="ORF">BVG16_03920</name>
</gene>
<dbReference type="AlphaFoldDB" id="A0A1T2XPB9"/>
<keyword evidence="1" id="KW-1133">Transmembrane helix</keyword>
<evidence type="ECO:0000313" key="2">
    <source>
        <dbReference type="EMBL" id="OPA81566.1"/>
    </source>
</evidence>
<dbReference type="PANTHER" id="PTHR40042:SF1">
    <property type="entry name" value="DUF1405 DOMAIN-CONTAINING PROTEIN"/>
    <property type="match status" value="1"/>
</dbReference>
<keyword evidence="1" id="KW-0812">Transmembrane</keyword>
<comment type="caution">
    <text evidence="2">The sequence shown here is derived from an EMBL/GenBank/DDBJ whole genome shotgun (WGS) entry which is preliminary data.</text>
</comment>
<feature type="transmembrane region" description="Helical" evidence="1">
    <location>
        <begin position="166"/>
        <end position="190"/>
    </location>
</feature>
<keyword evidence="3" id="KW-1185">Reference proteome</keyword>
<protein>
    <recommendedName>
        <fullName evidence="4">DUF1405 domain-containing protein</fullName>
    </recommendedName>
</protein>
<dbReference type="EMBL" id="MSZX01000001">
    <property type="protein sequence ID" value="OPA81566.1"/>
    <property type="molecule type" value="Genomic_DNA"/>
</dbReference>
<feature type="transmembrane region" description="Helical" evidence="1">
    <location>
        <begin position="36"/>
        <end position="61"/>
    </location>
</feature>
<accession>A0A1T2XPB9</accession>
<dbReference type="Pfam" id="PF07187">
    <property type="entry name" value="DUF1405"/>
    <property type="match status" value="1"/>
</dbReference>
<dbReference type="InterPro" id="IPR009845">
    <property type="entry name" value="DUF1405"/>
</dbReference>
<evidence type="ECO:0008006" key="4">
    <source>
        <dbReference type="Google" id="ProtNLM"/>
    </source>
</evidence>
<dbReference type="PANTHER" id="PTHR40042">
    <property type="entry name" value="HYPOTHETICAL MEMBRANE SPANNING PROTEIN"/>
    <property type="match status" value="1"/>
</dbReference>
<proteinExistence type="predicted"/>
<keyword evidence="1" id="KW-0472">Membrane</keyword>
<name>A0A1T2XPB9_9BACL</name>
<feature type="transmembrane region" description="Helical" evidence="1">
    <location>
        <begin position="6"/>
        <end position="24"/>
    </location>
</feature>
<organism evidence="2 3">
    <name type="scientific">Paenibacillus selenitireducens</name>
    <dbReference type="NCBI Taxonomy" id="1324314"/>
    <lineage>
        <taxon>Bacteria</taxon>
        <taxon>Bacillati</taxon>
        <taxon>Bacillota</taxon>
        <taxon>Bacilli</taxon>
        <taxon>Bacillales</taxon>
        <taxon>Paenibacillaceae</taxon>
        <taxon>Paenibacillus</taxon>
    </lineage>
</organism>